<dbReference type="Pfam" id="PF06835">
    <property type="entry name" value="LptC"/>
    <property type="match status" value="1"/>
</dbReference>
<keyword evidence="1" id="KW-0812">Transmembrane</keyword>
<organism evidence="2 3">
    <name type="scientific">Brumimicrobium glaciale</name>
    <dbReference type="NCBI Taxonomy" id="200475"/>
    <lineage>
        <taxon>Bacteria</taxon>
        <taxon>Pseudomonadati</taxon>
        <taxon>Bacteroidota</taxon>
        <taxon>Flavobacteriia</taxon>
        <taxon>Flavobacteriales</taxon>
        <taxon>Crocinitomicaceae</taxon>
        <taxon>Brumimicrobium</taxon>
    </lineage>
</organism>
<evidence type="ECO:0000313" key="3">
    <source>
        <dbReference type="Proteomes" id="UP000293952"/>
    </source>
</evidence>
<dbReference type="GO" id="GO:0015221">
    <property type="term" value="F:lipopolysaccharide transmembrane transporter activity"/>
    <property type="evidence" value="ECO:0007669"/>
    <property type="project" value="InterPro"/>
</dbReference>
<keyword evidence="3" id="KW-1185">Reference proteome</keyword>
<evidence type="ECO:0000256" key="1">
    <source>
        <dbReference type="SAM" id="Phobius"/>
    </source>
</evidence>
<keyword evidence="1" id="KW-0472">Membrane</keyword>
<sequence>MSNITRNIILIPVMIFMTGIFFSCVNDLDKVKKITTHPENPDETAEMLHVIITDSGYAQIEIFATIAETYAAPQNVRKFKDGLKVNFYKDDGTIGSVLTSLFGEIDDETGNITVRDSVKLVNLEQQKILETEVLYFNKKGDSIHTKKPVVITSPDMILTGIGAWTTPLFDTAQFYKPTAKIFIKD</sequence>
<accession>A0A4Q4KGT1</accession>
<dbReference type="Proteomes" id="UP000293952">
    <property type="component" value="Unassembled WGS sequence"/>
</dbReference>
<protein>
    <submittedName>
        <fullName evidence="2">LPS export ABC transporter periplasmic protein LptC</fullName>
    </submittedName>
</protein>
<dbReference type="InterPro" id="IPR010664">
    <property type="entry name" value="LipoPS_assembly_LptC-rel"/>
</dbReference>
<dbReference type="PROSITE" id="PS51257">
    <property type="entry name" value="PROKAR_LIPOPROTEIN"/>
    <property type="match status" value="1"/>
</dbReference>
<reference evidence="2 3" key="1">
    <citation type="submission" date="2019-02" db="EMBL/GenBank/DDBJ databases">
        <title>Genome sequence of the sea-ice species Brumimicrobium glaciale.</title>
        <authorList>
            <person name="Bowman J.P."/>
        </authorList>
    </citation>
    <scope>NUCLEOTIDE SEQUENCE [LARGE SCALE GENOMIC DNA]</scope>
    <source>
        <strain evidence="2 3">IC156</strain>
    </source>
</reference>
<evidence type="ECO:0000313" key="2">
    <source>
        <dbReference type="EMBL" id="RYM32362.1"/>
    </source>
</evidence>
<dbReference type="NCBIfam" id="TIGR04409">
    <property type="entry name" value="LptC_YrbK"/>
    <property type="match status" value="1"/>
</dbReference>
<feature type="transmembrane region" description="Helical" evidence="1">
    <location>
        <begin position="6"/>
        <end position="25"/>
    </location>
</feature>
<dbReference type="RefSeq" id="WP_130094472.1">
    <property type="nucleotide sequence ID" value="NZ_SETE01000006.1"/>
</dbReference>
<dbReference type="InterPro" id="IPR026265">
    <property type="entry name" value="LptC"/>
</dbReference>
<name>A0A4Q4KGT1_9FLAO</name>
<dbReference type="OrthoDB" id="1427074at2"/>
<dbReference type="Gene3D" id="2.60.450.10">
    <property type="entry name" value="Lipopolysaccharide (LPS) transport protein A like domain"/>
    <property type="match status" value="1"/>
</dbReference>
<proteinExistence type="predicted"/>
<gene>
    <name evidence="2" type="primary">lptC</name>
    <name evidence="2" type="ORF">ERX46_13855</name>
</gene>
<dbReference type="AlphaFoldDB" id="A0A4Q4KGT1"/>
<dbReference type="GO" id="GO:0005886">
    <property type="term" value="C:plasma membrane"/>
    <property type="evidence" value="ECO:0007669"/>
    <property type="project" value="InterPro"/>
</dbReference>
<keyword evidence="1" id="KW-1133">Transmembrane helix</keyword>
<comment type="caution">
    <text evidence="2">The sequence shown here is derived from an EMBL/GenBank/DDBJ whole genome shotgun (WGS) entry which is preliminary data.</text>
</comment>
<dbReference type="EMBL" id="SETE01000006">
    <property type="protein sequence ID" value="RYM32362.1"/>
    <property type="molecule type" value="Genomic_DNA"/>
</dbReference>